<dbReference type="RefSeq" id="WP_069153470.1">
    <property type="nucleotide sequence ID" value="NZ_MEHB01000003.1"/>
</dbReference>
<feature type="domain" description="DUF4143" evidence="2">
    <location>
        <begin position="221"/>
        <end position="379"/>
    </location>
</feature>
<dbReference type="AlphaFoldDB" id="A0A1E3AED3"/>
<dbReference type="SUPFAM" id="SSF52540">
    <property type="entry name" value="P-loop containing nucleoside triphosphate hydrolases"/>
    <property type="match status" value="1"/>
</dbReference>
<feature type="domain" description="AAA" evidence="1">
    <location>
        <begin position="18"/>
        <end position="152"/>
    </location>
</feature>
<dbReference type="InterPro" id="IPR041682">
    <property type="entry name" value="AAA_14"/>
</dbReference>
<dbReference type="Pfam" id="PF13173">
    <property type="entry name" value="AAA_14"/>
    <property type="match status" value="1"/>
</dbReference>
<dbReference type="Proteomes" id="UP000094067">
    <property type="component" value="Unassembled WGS sequence"/>
</dbReference>
<organism evidence="3 4">
    <name type="scientific">Eisenbergiella tayi</name>
    <dbReference type="NCBI Taxonomy" id="1432052"/>
    <lineage>
        <taxon>Bacteria</taxon>
        <taxon>Bacillati</taxon>
        <taxon>Bacillota</taxon>
        <taxon>Clostridia</taxon>
        <taxon>Lachnospirales</taxon>
        <taxon>Lachnospiraceae</taxon>
        <taxon>Eisenbergiella</taxon>
    </lineage>
</organism>
<evidence type="ECO:0000313" key="3">
    <source>
        <dbReference type="EMBL" id="ODM07082.1"/>
    </source>
</evidence>
<dbReference type="Gene3D" id="3.40.50.300">
    <property type="entry name" value="P-loop containing nucleotide triphosphate hydrolases"/>
    <property type="match status" value="1"/>
</dbReference>
<accession>A0A1E3AED3</accession>
<sequence>MKRNAIEDLIRWKSSEERKPMVLKGARQVGKTWLMKEFGKNYYNSYVYFNFDEEDELKSIFEVNKNPYRIIELLSMIAGEKIIPGETLVIFDEVQECPEALNSLKYFKEKANDYHVIAAGSLLGTLLAKPKSYPVGMVNLLDIFPLTFDEFLEAIDEPLYAYYCSIEKEQHIEEIFHNRLLEAYNYYLIIGGMPECVTSWVKYKDPARIARIQRELIEVYENDFSKHNGKVNSGRILMVFRSIASQLAKPNEKFMYGAVREGGRARDFEEAIEWLVSAGMINRVYNVSKMEHPLSAFDKLDNFKLFVFDTGLLKHMAGLDNSAILLKNDYQFKGPLTENYVLQQLRGQFEIEPRYYSDKNSEIDFIIQHGTEIIPIETKGGEDKSAPSFKRYIIEKKPEHAIRFSKRGYLKNGLITNMPLYLARKMRDLLD</sequence>
<protein>
    <submittedName>
        <fullName evidence="3">Archaeal ATPase</fullName>
    </submittedName>
</protein>
<dbReference type="PATRIC" id="fig|1432052.4.peg.3312"/>
<dbReference type="EMBL" id="MCGH01000002">
    <property type="protein sequence ID" value="ODM07082.1"/>
    <property type="molecule type" value="Genomic_DNA"/>
</dbReference>
<reference evidence="3 4" key="1">
    <citation type="submission" date="2016-07" db="EMBL/GenBank/DDBJ databases">
        <title>Characterization of isolates of Eisenbergiella tayi derived from blood cultures, using whole genome sequencing.</title>
        <authorList>
            <person name="Burdz T."/>
            <person name="Wiebe D."/>
            <person name="Huynh C."/>
            <person name="Bernard K."/>
        </authorList>
    </citation>
    <scope>NUCLEOTIDE SEQUENCE [LARGE SCALE GENOMIC DNA]</scope>
    <source>
        <strain evidence="3 4">NML 110608</strain>
    </source>
</reference>
<dbReference type="InterPro" id="IPR025420">
    <property type="entry name" value="DUF4143"/>
</dbReference>
<evidence type="ECO:0000313" key="4">
    <source>
        <dbReference type="Proteomes" id="UP000094067"/>
    </source>
</evidence>
<dbReference type="PANTHER" id="PTHR33295:SF7">
    <property type="entry name" value="ATPASE"/>
    <property type="match status" value="1"/>
</dbReference>
<dbReference type="Pfam" id="PF13635">
    <property type="entry name" value="DUF4143"/>
    <property type="match status" value="1"/>
</dbReference>
<dbReference type="PANTHER" id="PTHR33295">
    <property type="entry name" value="ATPASE"/>
    <property type="match status" value="1"/>
</dbReference>
<comment type="caution">
    <text evidence="3">The sequence shown here is derived from an EMBL/GenBank/DDBJ whole genome shotgun (WGS) entry which is preliminary data.</text>
</comment>
<dbReference type="InterPro" id="IPR027417">
    <property type="entry name" value="P-loop_NTPase"/>
</dbReference>
<gene>
    <name evidence="3" type="ORF">BEI61_02972</name>
</gene>
<proteinExistence type="predicted"/>
<name>A0A1E3AED3_9FIRM</name>
<evidence type="ECO:0000259" key="1">
    <source>
        <dbReference type="Pfam" id="PF13173"/>
    </source>
</evidence>
<evidence type="ECO:0000259" key="2">
    <source>
        <dbReference type="Pfam" id="PF13635"/>
    </source>
</evidence>